<proteinExistence type="predicted"/>
<accession>A0A4S5E2I0</accession>
<protein>
    <submittedName>
        <fullName evidence="1">Uncharacterized protein</fullName>
    </submittedName>
</protein>
<sequence>MRPNPLTDEHALAAIITAAEQLAQDRDWDYTDLTYIQAMSGLAATAEAMITTTIAQMDPDQRDWNQIADALGTTPGQARHDHQPPPLATNTDF</sequence>
<gene>
    <name evidence="1" type="ORF">E8P82_11480</name>
</gene>
<comment type="caution">
    <text evidence="1">The sequence shown here is derived from an EMBL/GenBank/DDBJ whole genome shotgun (WGS) entry which is preliminary data.</text>
</comment>
<dbReference type="OrthoDB" id="9839581at2"/>
<name>A0A4S5E2I0_9MICC</name>
<organism evidence="1 2">
    <name type="scientific">Arthrobacter echini</name>
    <dbReference type="NCBI Taxonomy" id="1529066"/>
    <lineage>
        <taxon>Bacteria</taxon>
        <taxon>Bacillati</taxon>
        <taxon>Actinomycetota</taxon>
        <taxon>Actinomycetes</taxon>
        <taxon>Micrococcales</taxon>
        <taxon>Micrococcaceae</taxon>
        <taxon>Arthrobacter</taxon>
    </lineage>
</organism>
<keyword evidence="2" id="KW-1185">Reference proteome</keyword>
<evidence type="ECO:0000313" key="1">
    <source>
        <dbReference type="EMBL" id="THJ65598.1"/>
    </source>
</evidence>
<reference evidence="1 2" key="1">
    <citation type="submission" date="2019-04" db="EMBL/GenBank/DDBJ databases">
        <authorList>
            <person name="Liu Q."/>
            <person name="Xin Y.-H."/>
        </authorList>
    </citation>
    <scope>NUCLEOTIDE SEQUENCE [LARGE SCALE GENOMIC DNA]</scope>
    <source>
        <strain evidence="1 2">AM23</strain>
    </source>
</reference>
<evidence type="ECO:0000313" key="2">
    <source>
        <dbReference type="Proteomes" id="UP000305233"/>
    </source>
</evidence>
<dbReference type="EMBL" id="SSWH01000010">
    <property type="protein sequence ID" value="THJ65598.1"/>
    <property type="molecule type" value="Genomic_DNA"/>
</dbReference>
<dbReference type="Proteomes" id="UP000305233">
    <property type="component" value="Unassembled WGS sequence"/>
</dbReference>
<dbReference type="AlphaFoldDB" id="A0A4S5E2I0"/>
<dbReference type="RefSeq" id="WP_136455031.1">
    <property type="nucleotide sequence ID" value="NZ_SSWH01000010.1"/>
</dbReference>